<proteinExistence type="predicted"/>
<dbReference type="EMBL" id="JAFNJU010000003">
    <property type="protein sequence ID" value="MBO1264552.1"/>
    <property type="molecule type" value="Genomic_DNA"/>
</dbReference>
<evidence type="ECO:0000256" key="5">
    <source>
        <dbReference type="ARBA" id="ARBA00023277"/>
    </source>
</evidence>
<keyword evidence="2" id="KW-0479">Metal-binding</keyword>
<evidence type="ECO:0000256" key="2">
    <source>
        <dbReference type="ARBA" id="ARBA00022723"/>
    </source>
</evidence>
<dbReference type="Pfam" id="PF04794">
    <property type="entry name" value="YdjC"/>
    <property type="match status" value="1"/>
</dbReference>
<protein>
    <submittedName>
        <fullName evidence="6">ChbG/HpnK family deacetylase</fullName>
    </submittedName>
</protein>
<dbReference type="PANTHER" id="PTHR31609">
    <property type="entry name" value="YDJC DEACETYLASE FAMILY MEMBER"/>
    <property type="match status" value="1"/>
</dbReference>
<evidence type="ECO:0000256" key="1">
    <source>
        <dbReference type="ARBA" id="ARBA00001946"/>
    </source>
</evidence>
<dbReference type="RefSeq" id="WP_207599053.1">
    <property type="nucleotide sequence ID" value="NZ_JAFNJU010000003.1"/>
</dbReference>
<keyword evidence="5" id="KW-0119">Carbohydrate metabolism</keyword>
<accession>A0A939KFK5</accession>
<gene>
    <name evidence="6" type="ORF">J3A84_05795</name>
</gene>
<organism evidence="6 7">
    <name type="scientific">Proteiniclasticum aestuarii</name>
    <dbReference type="NCBI Taxonomy" id="2817862"/>
    <lineage>
        <taxon>Bacteria</taxon>
        <taxon>Bacillati</taxon>
        <taxon>Bacillota</taxon>
        <taxon>Clostridia</taxon>
        <taxon>Eubacteriales</taxon>
        <taxon>Clostridiaceae</taxon>
        <taxon>Proteiniclasticum</taxon>
    </lineage>
</organism>
<dbReference type="GO" id="GO:0046872">
    <property type="term" value="F:metal ion binding"/>
    <property type="evidence" value="ECO:0007669"/>
    <property type="project" value="UniProtKB-KW"/>
</dbReference>
<dbReference type="InterPro" id="IPR006879">
    <property type="entry name" value="YdjC-like"/>
</dbReference>
<keyword evidence="3" id="KW-0378">Hydrolase</keyword>
<comment type="caution">
    <text evidence="6">The sequence shown here is derived from an EMBL/GenBank/DDBJ whole genome shotgun (WGS) entry which is preliminary data.</text>
</comment>
<name>A0A939KFK5_9CLOT</name>
<dbReference type="Proteomes" id="UP000664218">
    <property type="component" value="Unassembled WGS sequence"/>
</dbReference>
<evidence type="ECO:0000313" key="7">
    <source>
        <dbReference type="Proteomes" id="UP000664218"/>
    </source>
</evidence>
<dbReference type="Gene3D" id="3.20.20.370">
    <property type="entry name" value="Glycoside hydrolase/deacetylase"/>
    <property type="match status" value="1"/>
</dbReference>
<dbReference type="GO" id="GO:0019213">
    <property type="term" value="F:deacetylase activity"/>
    <property type="evidence" value="ECO:0007669"/>
    <property type="project" value="TreeGrafter"/>
</dbReference>
<evidence type="ECO:0000256" key="3">
    <source>
        <dbReference type="ARBA" id="ARBA00022801"/>
    </source>
</evidence>
<evidence type="ECO:0000313" key="6">
    <source>
        <dbReference type="EMBL" id="MBO1264552.1"/>
    </source>
</evidence>
<comment type="cofactor">
    <cofactor evidence="1">
        <name>Mg(2+)</name>
        <dbReference type="ChEBI" id="CHEBI:18420"/>
    </cofactor>
</comment>
<keyword evidence="4" id="KW-0460">Magnesium</keyword>
<dbReference type="SUPFAM" id="SSF88713">
    <property type="entry name" value="Glycoside hydrolase/deacetylase"/>
    <property type="match status" value="1"/>
</dbReference>
<dbReference type="GO" id="GO:0016787">
    <property type="term" value="F:hydrolase activity"/>
    <property type="evidence" value="ECO:0007669"/>
    <property type="project" value="UniProtKB-KW"/>
</dbReference>
<dbReference type="PANTHER" id="PTHR31609:SF1">
    <property type="entry name" value="CARBOHYDRATE DEACETYLASE"/>
    <property type="match status" value="1"/>
</dbReference>
<dbReference type="AlphaFoldDB" id="A0A939KFK5"/>
<dbReference type="GO" id="GO:0005975">
    <property type="term" value="P:carbohydrate metabolic process"/>
    <property type="evidence" value="ECO:0007669"/>
    <property type="project" value="InterPro"/>
</dbReference>
<keyword evidence="7" id="KW-1185">Reference proteome</keyword>
<dbReference type="InterPro" id="IPR011330">
    <property type="entry name" value="Glyco_hydro/deAcase_b/a-brl"/>
</dbReference>
<sequence>MRLIVNGDDFGFSPGQNLGILKAHREGILTSTTALANGAYLEEGLKEASRYPGLGIGVHLTLDLGKPVLSPQAVPSLVDEKGYFRKHPEHRKIDLDPGQLLLEWTAQIERIKSLGVTPTHLDGHHHLHLHRDVMGITLALAEKYDLPIRYLPLYHGEEERELIRKKKTQILHGLADFYHDAVSEDYFLHFRSNHDFQEEDVVELMCHPAYMDDIIYTGSSYNIHRVKELVILTSEAVQGALRNQNVQLGNVRDFRMNL</sequence>
<evidence type="ECO:0000256" key="4">
    <source>
        <dbReference type="ARBA" id="ARBA00022842"/>
    </source>
</evidence>
<reference evidence="6" key="1">
    <citation type="submission" date="2021-03" db="EMBL/GenBank/DDBJ databases">
        <title>Proteiniclasticum marinus sp. nov., isolated from tidal flat sediment.</title>
        <authorList>
            <person name="Namirimu T."/>
            <person name="Yang J.-A."/>
            <person name="Yang S.-H."/>
            <person name="Kim Y.-J."/>
            <person name="Kwon K.K."/>
        </authorList>
    </citation>
    <scope>NUCLEOTIDE SEQUENCE</scope>
    <source>
        <strain evidence="6">SCR006</strain>
    </source>
</reference>